<feature type="compositionally biased region" description="Basic and acidic residues" evidence="1">
    <location>
        <begin position="161"/>
        <end position="171"/>
    </location>
</feature>
<dbReference type="GO" id="GO:0005576">
    <property type="term" value="C:extracellular region"/>
    <property type="evidence" value="ECO:0007669"/>
    <property type="project" value="InterPro"/>
</dbReference>
<gene>
    <name evidence="4" type="ORF">LARSCL_LOCUS2858</name>
</gene>
<dbReference type="AlphaFoldDB" id="A0AAV1Z358"/>
<dbReference type="InterPro" id="IPR036508">
    <property type="entry name" value="Chitin-bd_dom_sf"/>
</dbReference>
<dbReference type="Pfam" id="PF01607">
    <property type="entry name" value="CBM_14"/>
    <property type="match status" value="1"/>
</dbReference>
<dbReference type="InterPro" id="IPR052976">
    <property type="entry name" value="Scoloptoxin-like"/>
</dbReference>
<dbReference type="Proteomes" id="UP001497382">
    <property type="component" value="Unassembled WGS sequence"/>
</dbReference>
<evidence type="ECO:0000313" key="4">
    <source>
        <dbReference type="EMBL" id="CAL1265982.1"/>
    </source>
</evidence>
<organism evidence="4 5">
    <name type="scientific">Larinioides sclopetarius</name>
    <dbReference type="NCBI Taxonomy" id="280406"/>
    <lineage>
        <taxon>Eukaryota</taxon>
        <taxon>Metazoa</taxon>
        <taxon>Ecdysozoa</taxon>
        <taxon>Arthropoda</taxon>
        <taxon>Chelicerata</taxon>
        <taxon>Arachnida</taxon>
        <taxon>Araneae</taxon>
        <taxon>Araneomorphae</taxon>
        <taxon>Entelegynae</taxon>
        <taxon>Araneoidea</taxon>
        <taxon>Araneidae</taxon>
        <taxon>Larinioides</taxon>
    </lineage>
</organism>
<feature type="region of interest" description="Disordered" evidence="1">
    <location>
        <begin position="153"/>
        <end position="184"/>
    </location>
</feature>
<dbReference type="GO" id="GO:0008061">
    <property type="term" value="F:chitin binding"/>
    <property type="evidence" value="ECO:0007669"/>
    <property type="project" value="InterPro"/>
</dbReference>
<evidence type="ECO:0000313" key="5">
    <source>
        <dbReference type="Proteomes" id="UP001497382"/>
    </source>
</evidence>
<keyword evidence="2" id="KW-0732">Signal</keyword>
<name>A0AAV1Z358_9ARAC</name>
<evidence type="ECO:0000256" key="1">
    <source>
        <dbReference type="SAM" id="MobiDB-lite"/>
    </source>
</evidence>
<accession>A0AAV1Z358</accession>
<sequence>MFSAKILFFLITSTFFLQYTSQEKQIRGLPEVDYPTYYVIPKTSFRCSDQLYNPGFYADIEARCQVFHYCYEHRQESFLCPMGTIFNQPILACDYWYSFNCSLAPSYYSVNADKRSENQFDEVDDSLNSPSENLFDKMAHLYEIKKASESSASVKNASDAPGKEFLSRDDVGSSDEPSIEQNNKTEDYNIYSYNDQFNMVDEKHPEVVKYEVSDLNTLNIYKGSEKEQLYETDNVQDFIFSEDGMLHQSQHDIYQMNPNDMNFNQEYSDYVEIPNKSNLNYDLNELDPESDYQVSEFELHKRYADTKGDYVRRRPSIRKPVMVIPEAEPEIVQLPVVKHKRKPIGIASTINRNEDVESSHQTNYDSSVYKDTASTANEVIESTASDEFPLVGPNSDLNAFELGHPKLFYENQEETNDENGLQLHQTDSLSAIYEYSSMEKTQNDADKISFEVFGSGNNGFLGISNAEHPSTFMDSKYGDESGIFIGNAEGSSVLPISSEISSEGESSFDNDPFLGSGSENNINSHSSDRSSFPEDQDIFSDNEDTEITDNEAPYVLPINLSDAFEGSGISAQETSDMSNFNEVNEPNQFVLRDYEDGIKHGKESSFSSGFFNTFSPLENSEDNEELEFVPEGSGGFNGFSYLPHEVQESSDNLHDVSDKRVPEIREINGSYYYVFSDSGYHSNFEYDDSSGFNFENVDYALSENFDDISDKTTEEFIDNEESSPTDSKIKIDNIENDSLHSLDSGHLENTYEKLSDKLEVGTSSDISEVYIVDGSDDTRQLSTEDLKYLEIVSQNPSTMMKNLFDVSNEISSSDAIKEKHRNEIISPEQDIHEQSAIREDPATMEEGYEFDSVSSDATDIEEHSADIESSENISEILNVEQNAEEVSNAGGSGEDASEVLSLEQNLEAFVPGREADPFNPLFAESDELLLESPGRKPKLSLKVPPVQPKIAVTSPVMGKNLKKTAKGKSFNENLRTFNPPNKGKPLTVPSRETFRETMFTSIPSTFLKMKHSTLRPYFYDYDVKKSGINPRTGDLLQSSKFSKLTSLGKRLLAAKSAKFNRMKKYIDSYRN</sequence>
<feature type="signal peptide" evidence="2">
    <location>
        <begin position="1"/>
        <end position="22"/>
    </location>
</feature>
<dbReference type="SMART" id="SM00494">
    <property type="entry name" value="ChtBD2"/>
    <property type="match status" value="1"/>
</dbReference>
<keyword evidence="5" id="KW-1185">Reference proteome</keyword>
<dbReference type="InterPro" id="IPR002557">
    <property type="entry name" value="Chitin-bd_dom"/>
</dbReference>
<feature type="chain" id="PRO_5043785495" description="Chitin-binding type-2 domain-containing protein" evidence="2">
    <location>
        <begin position="23"/>
        <end position="1071"/>
    </location>
</feature>
<dbReference type="PANTHER" id="PTHR22933:SF42">
    <property type="entry name" value="FI18455P1-RELATED"/>
    <property type="match status" value="1"/>
</dbReference>
<dbReference type="SUPFAM" id="SSF57625">
    <property type="entry name" value="Invertebrate chitin-binding proteins"/>
    <property type="match status" value="1"/>
</dbReference>
<feature type="compositionally biased region" description="Low complexity" evidence="1">
    <location>
        <begin position="498"/>
        <end position="507"/>
    </location>
</feature>
<dbReference type="PANTHER" id="PTHR22933">
    <property type="entry name" value="FI18007P1-RELATED"/>
    <property type="match status" value="1"/>
</dbReference>
<evidence type="ECO:0000259" key="3">
    <source>
        <dbReference type="PROSITE" id="PS50940"/>
    </source>
</evidence>
<dbReference type="Gene3D" id="2.170.140.10">
    <property type="entry name" value="Chitin binding domain"/>
    <property type="match status" value="1"/>
</dbReference>
<proteinExistence type="predicted"/>
<feature type="domain" description="Chitin-binding type-2" evidence="3">
    <location>
        <begin position="44"/>
        <end position="103"/>
    </location>
</feature>
<evidence type="ECO:0000256" key="2">
    <source>
        <dbReference type="SAM" id="SignalP"/>
    </source>
</evidence>
<reference evidence="4 5" key="1">
    <citation type="submission" date="2024-04" db="EMBL/GenBank/DDBJ databases">
        <authorList>
            <person name="Rising A."/>
            <person name="Reimegard J."/>
            <person name="Sonavane S."/>
            <person name="Akerstrom W."/>
            <person name="Nylinder S."/>
            <person name="Hedman E."/>
            <person name="Kallberg Y."/>
        </authorList>
    </citation>
    <scope>NUCLEOTIDE SEQUENCE [LARGE SCALE GENOMIC DNA]</scope>
</reference>
<protein>
    <recommendedName>
        <fullName evidence="3">Chitin-binding type-2 domain-containing protein</fullName>
    </recommendedName>
</protein>
<dbReference type="EMBL" id="CAXIEN010000020">
    <property type="protein sequence ID" value="CAL1265982.1"/>
    <property type="molecule type" value="Genomic_DNA"/>
</dbReference>
<feature type="region of interest" description="Disordered" evidence="1">
    <location>
        <begin position="498"/>
        <end position="540"/>
    </location>
</feature>
<comment type="caution">
    <text evidence="4">The sequence shown here is derived from an EMBL/GenBank/DDBJ whole genome shotgun (WGS) entry which is preliminary data.</text>
</comment>
<dbReference type="PROSITE" id="PS50940">
    <property type="entry name" value="CHIT_BIND_II"/>
    <property type="match status" value="1"/>
</dbReference>